<dbReference type="OrthoDB" id="5364416at2759"/>
<dbReference type="EMBL" id="PVQB02000518">
    <property type="protein sequence ID" value="KAF4336111.1"/>
    <property type="molecule type" value="Genomic_DNA"/>
</dbReference>
<gene>
    <name evidence="2" type="ORF">FBEOM_10047</name>
</gene>
<accession>A0A9P5AC82</accession>
<dbReference type="Gene3D" id="3.90.1140.10">
    <property type="entry name" value="Cyclic phosphodiesterase"/>
    <property type="match status" value="1"/>
</dbReference>
<reference evidence="2" key="1">
    <citation type="journal article" date="2017" name="Mycologia">
        <title>Fusarium algeriense, sp. nov., a novel toxigenic crown rot pathogen of durum wheat from Algeria is nested in the Fusarium burgessii species complex.</title>
        <authorList>
            <person name="Laraba I."/>
            <person name="Keddad A."/>
            <person name="Boureghda H."/>
            <person name="Abdallah N."/>
            <person name="Vaughan M.M."/>
            <person name="Proctor R.H."/>
            <person name="Busman M."/>
            <person name="O'Donnell K."/>
        </authorList>
    </citation>
    <scope>NUCLEOTIDE SEQUENCE</scope>
    <source>
        <strain evidence="2">NRRL 25174</strain>
    </source>
</reference>
<feature type="region of interest" description="Disordered" evidence="1">
    <location>
        <begin position="1"/>
        <end position="35"/>
    </location>
</feature>
<keyword evidence="3" id="KW-1185">Reference proteome</keyword>
<evidence type="ECO:0000313" key="3">
    <source>
        <dbReference type="Proteomes" id="UP000730481"/>
    </source>
</evidence>
<dbReference type="Pfam" id="PF13563">
    <property type="entry name" value="2_5_RNA_ligase2"/>
    <property type="match status" value="1"/>
</dbReference>
<reference evidence="2" key="2">
    <citation type="submission" date="2020-02" db="EMBL/GenBank/DDBJ databases">
        <title>Identification and distribution of gene clusters putatively required for synthesis of sphingolipid metabolism inhibitors in phylogenetically diverse species of the filamentous fungus Fusarium.</title>
        <authorList>
            <person name="Kim H.-S."/>
            <person name="Busman M."/>
            <person name="Brown D.W."/>
            <person name="Divon H."/>
            <person name="Uhlig S."/>
            <person name="Proctor R.H."/>
        </authorList>
    </citation>
    <scope>NUCLEOTIDE SEQUENCE</scope>
    <source>
        <strain evidence="2">NRRL 25174</strain>
    </source>
</reference>
<dbReference type="Proteomes" id="UP000730481">
    <property type="component" value="Unassembled WGS sequence"/>
</dbReference>
<proteinExistence type="predicted"/>
<name>A0A9P5AC82_9HYPO</name>
<protein>
    <submittedName>
        <fullName evidence="2">Uncharacterized protein</fullName>
    </submittedName>
</protein>
<organism evidence="2 3">
    <name type="scientific">Fusarium beomiforme</name>
    <dbReference type="NCBI Taxonomy" id="44412"/>
    <lineage>
        <taxon>Eukaryota</taxon>
        <taxon>Fungi</taxon>
        <taxon>Dikarya</taxon>
        <taxon>Ascomycota</taxon>
        <taxon>Pezizomycotina</taxon>
        <taxon>Sordariomycetes</taxon>
        <taxon>Hypocreomycetidae</taxon>
        <taxon>Hypocreales</taxon>
        <taxon>Nectriaceae</taxon>
        <taxon>Fusarium</taxon>
        <taxon>Fusarium burgessii species complex</taxon>
    </lineage>
</organism>
<evidence type="ECO:0000313" key="2">
    <source>
        <dbReference type="EMBL" id="KAF4336111.1"/>
    </source>
</evidence>
<dbReference type="AlphaFoldDB" id="A0A9P5AC82"/>
<sequence length="221" mass="25205">MTVTTVPSTHPIAKRGPLSQTGTAEIHKSSDLQYQRREAHIPKGSNEEEQYYILALFTDKRHHDEMSALRKQWFPSQLLKVGAHITLFHALPGSKLSEVKANIAAITSRTSSFPIGVGSQDVFEMGNGVGINLHAGQKRAMNIRSELRNKWEPFLSDQDRRGKWRGHYTIMNKQDDKEVVHKCLEYLKDGHAESKGSVEGLSLWLYDRCWWKLNEVFKFSG</sequence>
<evidence type="ECO:0000256" key="1">
    <source>
        <dbReference type="SAM" id="MobiDB-lite"/>
    </source>
</evidence>
<feature type="compositionally biased region" description="Basic and acidic residues" evidence="1">
    <location>
        <begin position="25"/>
        <end position="35"/>
    </location>
</feature>
<comment type="caution">
    <text evidence="2">The sequence shown here is derived from an EMBL/GenBank/DDBJ whole genome shotgun (WGS) entry which is preliminary data.</text>
</comment>